<dbReference type="PANTHER" id="PTHR21043">
    <property type="entry name" value="IOJAP SUPERFAMILY ORTHOLOG"/>
    <property type="match status" value="1"/>
</dbReference>
<dbReference type="EMBL" id="JACSNR010000001">
    <property type="protein sequence ID" value="MBM6922307.1"/>
    <property type="molecule type" value="Genomic_DNA"/>
</dbReference>
<dbReference type="Proteomes" id="UP000724149">
    <property type="component" value="Unassembled WGS sequence"/>
</dbReference>
<comment type="subcellular location">
    <subcellularLocation>
        <location evidence="2">Cytoplasm</location>
    </subcellularLocation>
</comment>
<name>A0ABS2GJ08_9FIRM</name>
<keyword evidence="2" id="KW-0963">Cytoplasm</keyword>
<comment type="similarity">
    <text evidence="1 2">Belongs to the Iojap/RsfS family.</text>
</comment>
<organism evidence="3 4">
    <name type="scientific">Hydrogenoanaerobacterium saccharovorans</name>
    <dbReference type="NCBI Taxonomy" id="474960"/>
    <lineage>
        <taxon>Bacteria</taxon>
        <taxon>Bacillati</taxon>
        <taxon>Bacillota</taxon>
        <taxon>Clostridia</taxon>
        <taxon>Eubacteriales</taxon>
        <taxon>Oscillospiraceae</taxon>
        <taxon>Hydrogenoanaerobacterium</taxon>
    </lineage>
</organism>
<protein>
    <recommendedName>
        <fullName evidence="2">Ribosomal silencing factor RsfS</fullName>
    </recommendedName>
</protein>
<proteinExistence type="inferred from homology"/>
<dbReference type="Pfam" id="PF02410">
    <property type="entry name" value="RsfS"/>
    <property type="match status" value="1"/>
</dbReference>
<keyword evidence="2" id="KW-0810">Translation regulation</keyword>
<dbReference type="Gene3D" id="3.30.460.10">
    <property type="entry name" value="Beta Polymerase, domain 2"/>
    <property type="match status" value="1"/>
</dbReference>
<evidence type="ECO:0000256" key="1">
    <source>
        <dbReference type="ARBA" id="ARBA00010574"/>
    </source>
</evidence>
<gene>
    <name evidence="2 3" type="primary">rsfS</name>
    <name evidence="3" type="ORF">H9X81_01180</name>
</gene>
<sequence>MTALELAGKIVSCIDAKKGEDIKLLDVHDRTTLCDYFVIASGSSTPQLRAMADEIDEKLSELGIDARRREGWETADWLLLDYETVIVHLFRGEVREFYSLERLWRDAQEVDISNMVKPN</sequence>
<comment type="caution">
    <text evidence="3">The sequence shown here is derived from an EMBL/GenBank/DDBJ whole genome shotgun (WGS) entry which is preliminary data.</text>
</comment>
<accession>A0ABS2GJ08</accession>
<dbReference type="PANTHER" id="PTHR21043:SF0">
    <property type="entry name" value="MITOCHONDRIAL ASSEMBLY OF RIBOSOMAL LARGE SUBUNIT PROTEIN 1"/>
    <property type="match status" value="1"/>
</dbReference>
<keyword evidence="4" id="KW-1185">Reference proteome</keyword>
<evidence type="ECO:0000313" key="3">
    <source>
        <dbReference type="EMBL" id="MBM6922307.1"/>
    </source>
</evidence>
<dbReference type="InterPro" id="IPR004394">
    <property type="entry name" value="Iojap/RsfS/C7orf30"/>
</dbReference>
<keyword evidence="2" id="KW-0678">Repressor</keyword>
<dbReference type="HAMAP" id="MF_01477">
    <property type="entry name" value="Iojap_RsfS"/>
    <property type="match status" value="1"/>
</dbReference>
<comment type="function">
    <text evidence="2">Functions as a ribosomal silencing factor. Interacts with ribosomal protein uL14 (rplN), blocking formation of intersubunit bridge B8. Prevents association of the 30S and 50S ribosomal subunits and the formation of functional ribosomes, thus repressing translation.</text>
</comment>
<evidence type="ECO:0000256" key="2">
    <source>
        <dbReference type="HAMAP-Rule" id="MF_01477"/>
    </source>
</evidence>
<dbReference type="NCBIfam" id="TIGR00090">
    <property type="entry name" value="rsfS_iojap_ybeB"/>
    <property type="match status" value="1"/>
</dbReference>
<reference evidence="3 4" key="1">
    <citation type="journal article" date="2021" name="Sci. Rep.">
        <title>The distribution of antibiotic resistance genes in chicken gut microbiota commensals.</title>
        <authorList>
            <person name="Juricova H."/>
            <person name="Matiasovicova J."/>
            <person name="Kubasova T."/>
            <person name="Cejkova D."/>
            <person name="Rychlik I."/>
        </authorList>
    </citation>
    <scope>NUCLEOTIDE SEQUENCE [LARGE SCALE GENOMIC DNA]</scope>
    <source>
        <strain evidence="3 4">An564</strain>
    </source>
</reference>
<dbReference type="RefSeq" id="WP_177503163.1">
    <property type="nucleotide sequence ID" value="NZ_JACSNR010000001.1"/>
</dbReference>
<dbReference type="SUPFAM" id="SSF81301">
    <property type="entry name" value="Nucleotidyltransferase"/>
    <property type="match status" value="1"/>
</dbReference>
<comment type="subunit">
    <text evidence="2">Interacts with ribosomal protein uL14 (rplN).</text>
</comment>
<evidence type="ECO:0000313" key="4">
    <source>
        <dbReference type="Proteomes" id="UP000724149"/>
    </source>
</evidence>
<dbReference type="InterPro" id="IPR043519">
    <property type="entry name" value="NT_sf"/>
</dbReference>